<feature type="compositionally biased region" description="Gly residues" evidence="1">
    <location>
        <begin position="142"/>
        <end position="152"/>
    </location>
</feature>
<proteinExistence type="predicted"/>
<evidence type="ECO:0000256" key="1">
    <source>
        <dbReference type="SAM" id="MobiDB-lite"/>
    </source>
</evidence>
<evidence type="ECO:0000313" key="3">
    <source>
        <dbReference type="Proteomes" id="UP000006591"/>
    </source>
</evidence>
<dbReference type="AlphaFoldDB" id="A0A0E0FHL1"/>
<protein>
    <submittedName>
        <fullName evidence="2">Uncharacterized protein</fullName>
    </submittedName>
</protein>
<organism evidence="2">
    <name type="scientific">Oryza nivara</name>
    <name type="common">Indian wild rice</name>
    <name type="synonym">Oryza sativa f. spontanea</name>
    <dbReference type="NCBI Taxonomy" id="4536"/>
    <lineage>
        <taxon>Eukaryota</taxon>
        <taxon>Viridiplantae</taxon>
        <taxon>Streptophyta</taxon>
        <taxon>Embryophyta</taxon>
        <taxon>Tracheophyta</taxon>
        <taxon>Spermatophyta</taxon>
        <taxon>Magnoliopsida</taxon>
        <taxon>Liliopsida</taxon>
        <taxon>Poales</taxon>
        <taxon>Poaceae</taxon>
        <taxon>BOP clade</taxon>
        <taxon>Oryzoideae</taxon>
        <taxon>Oryzeae</taxon>
        <taxon>Oryzinae</taxon>
        <taxon>Oryza</taxon>
    </lineage>
</organism>
<reference evidence="2" key="1">
    <citation type="submission" date="2015-04" db="UniProtKB">
        <authorList>
            <consortium name="EnsemblPlants"/>
        </authorList>
    </citation>
    <scope>IDENTIFICATION</scope>
    <source>
        <strain evidence="2">SL10</strain>
    </source>
</reference>
<keyword evidence="3" id="KW-1185">Reference proteome</keyword>
<dbReference type="EnsemblPlants" id="ONIVA01G07070.1">
    <property type="protein sequence ID" value="ONIVA01G07070.1"/>
    <property type="gene ID" value="ONIVA01G07070"/>
</dbReference>
<name>A0A0E0FHL1_ORYNI</name>
<evidence type="ECO:0000313" key="2">
    <source>
        <dbReference type="EnsemblPlants" id="ONIVA01G07070.1"/>
    </source>
</evidence>
<dbReference type="Proteomes" id="UP000006591">
    <property type="component" value="Chromosome 1"/>
</dbReference>
<feature type="region of interest" description="Disordered" evidence="1">
    <location>
        <begin position="141"/>
        <end position="162"/>
    </location>
</feature>
<dbReference type="Gramene" id="ONIVA01G07070.1">
    <property type="protein sequence ID" value="ONIVA01G07070.1"/>
    <property type="gene ID" value="ONIVA01G07070"/>
</dbReference>
<sequence>MAAECMLRRWRQKRRREYILTNAAHGPPSIVYRHTTRRPLPHFAQHAGTSQDGDAAPTPRRCRAGRTYADGDATTTTTAYGVDRWPARGMYRSAFQGSKGQHSLLAKCRERGSLQGEWEARLHYKMRKLRRAQLRMPQAAGLGRGCQEGGGVDVPSTPPPNGRKVPVKINTPLAYVNAPPVAVADMPALHAQHIDSNSTYPNYPGAF</sequence>
<reference evidence="2" key="2">
    <citation type="submission" date="2018-04" db="EMBL/GenBank/DDBJ databases">
        <title>OnivRS2 (Oryza nivara Reference Sequence Version 2).</title>
        <authorList>
            <person name="Zhang J."/>
            <person name="Kudrna D."/>
            <person name="Lee S."/>
            <person name="Talag J."/>
            <person name="Rajasekar S."/>
            <person name="Welchert J."/>
            <person name="Hsing Y.-I."/>
            <person name="Wing R.A."/>
        </authorList>
    </citation>
    <scope>NUCLEOTIDE SEQUENCE [LARGE SCALE GENOMIC DNA]</scope>
</reference>
<accession>A0A0E0FHL1</accession>
<dbReference type="HOGENOM" id="CLU_1328220_0_0_1"/>